<dbReference type="PROSITE" id="PS50222">
    <property type="entry name" value="EF_HAND_2"/>
    <property type="match status" value="1"/>
</dbReference>
<evidence type="ECO:0000313" key="4">
    <source>
        <dbReference type="Proteomes" id="UP001186944"/>
    </source>
</evidence>
<dbReference type="Proteomes" id="UP001186944">
    <property type="component" value="Unassembled WGS sequence"/>
</dbReference>
<accession>A0AA88XIW0</accession>
<dbReference type="GO" id="GO:0005509">
    <property type="term" value="F:calcium ion binding"/>
    <property type="evidence" value="ECO:0007669"/>
    <property type="project" value="InterPro"/>
</dbReference>
<name>A0AA88XIW0_PINIB</name>
<feature type="region of interest" description="Disordered" evidence="1">
    <location>
        <begin position="1"/>
        <end position="64"/>
    </location>
</feature>
<feature type="compositionally biased region" description="Basic residues" evidence="1">
    <location>
        <begin position="48"/>
        <end position="62"/>
    </location>
</feature>
<dbReference type="EMBL" id="VSWD01000012">
    <property type="protein sequence ID" value="KAK3086156.1"/>
    <property type="molecule type" value="Genomic_DNA"/>
</dbReference>
<dbReference type="AlphaFoldDB" id="A0AA88XIW0"/>
<feature type="domain" description="EF-hand" evidence="2">
    <location>
        <begin position="99"/>
        <end position="134"/>
    </location>
</feature>
<gene>
    <name evidence="3" type="ORF">FSP39_014418</name>
</gene>
<dbReference type="InterPro" id="IPR002048">
    <property type="entry name" value="EF_hand_dom"/>
</dbReference>
<keyword evidence="4" id="KW-1185">Reference proteome</keyword>
<evidence type="ECO:0000256" key="1">
    <source>
        <dbReference type="SAM" id="MobiDB-lite"/>
    </source>
</evidence>
<evidence type="ECO:0000313" key="3">
    <source>
        <dbReference type="EMBL" id="KAK3086156.1"/>
    </source>
</evidence>
<dbReference type="Gene3D" id="1.10.238.10">
    <property type="entry name" value="EF-hand"/>
    <property type="match status" value="1"/>
</dbReference>
<sequence length="326" mass="37333">MSITTHFYRKAKSSKSKDTDDGKGDGEGDPGTLVADGTTDLGKEPTGGKKKKGKGKKKRTRLSKSEKNLEKLDKAVTKLKGNRDFYHQFLHTIDKWLIKNAKQVINMFKQLDIEEEGSVTYDEFKSGMFDVGLPCNKTELHLLVTLLDRESSGEIEYEELHKGLQYYKELEEMDKEAEDEARVLVTTRKKSEPCKVCNKMGIDGPYINDNPRYILLKLRLVTFDTVFKRHPSHIEILVQSDITVYGILQLITEKTALLSTKLAVFSDDSRNRESMLSPEMTLKELGYEGDSMEDPEELLLYYDYKVEFNDCPILMCDHFIGQDLDK</sequence>
<proteinExistence type="predicted"/>
<comment type="caution">
    <text evidence="3">The sequence shown here is derived from an EMBL/GenBank/DDBJ whole genome shotgun (WGS) entry which is preliminary data.</text>
</comment>
<organism evidence="3 4">
    <name type="scientific">Pinctada imbricata</name>
    <name type="common">Atlantic pearl-oyster</name>
    <name type="synonym">Pinctada martensii</name>
    <dbReference type="NCBI Taxonomy" id="66713"/>
    <lineage>
        <taxon>Eukaryota</taxon>
        <taxon>Metazoa</taxon>
        <taxon>Spiralia</taxon>
        <taxon>Lophotrochozoa</taxon>
        <taxon>Mollusca</taxon>
        <taxon>Bivalvia</taxon>
        <taxon>Autobranchia</taxon>
        <taxon>Pteriomorphia</taxon>
        <taxon>Pterioida</taxon>
        <taxon>Pterioidea</taxon>
        <taxon>Pteriidae</taxon>
        <taxon>Pinctada</taxon>
    </lineage>
</organism>
<dbReference type="SUPFAM" id="SSF47473">
    <property type="entry name" value="EF-hand"/>
    <property type="match status" value="1"/>
</dbReference>
<protein>
    <recommendedName>
        <fullName evidence="2">EF-hand domain-containing protein</fullName>
    </recommendedName>
</protein>
<dbReference type="InterPro" id="IPR011992">
    <property type="entry name" value="EF-hand-dom_pair"/>
</dbReference>
<feature type="compositionally biased region" description="Basic and acidic residues" evidence="1">
    <location>
        <begin position="15"/>
        <end position="26"/>
    </location>
</feature>
<reference evidence="3" key="1">
    <citation type="submission" date="2019-08" db="EMBL/GenBank/DDBJ databases">
        <title>The improved chromosome-level genome for the pearl oyster Pinctada fucata martensii using PacBio sequencing and Hi-C.</title>
        <authorList>
            <person name="Zheng Z."/>
        </authorList>
    </citation>
    <scope>NUCLEOTIDE SEQUENCE</scope>
    <source>
        <strain evidence="3">ZZ-2019</strain>
        <tissue evidence="3">Adductor muscle</tissue>
    </source>
</reference>
<evidence type="ECO:0000259" key="2">
    <source>
        <dbReference type="PROSITE" id="PS50222"/>
    </source>
</evidence>